<dbReference type="Proteomes" id="UP000727907">
    <property type="component" value="Unassembled WGS sequence"/>
</dbReference>
<dbReference type="RefSeq" id="WP_216962423.1">
    <property type="nucleotide sequence ID" value="NZ_JAHOPB010000001.1"/>
</dbReference>
<keyword evidence="4" id="KW-1185">Reference proteome</keyword>
<dbReference type="InterPro" id="IPR009936">
    <property type="entry name" value="DUF1468"/>
</dbReference>
<keyword evidence="1" id="KW-0812">Transmembrane</keyword>
<organism evidence="3 4">
    <name type="scientific">Reyranella humidisoli</name>
    <dbReference type="NCBI Taxonomy" id="2849149"/>
    <lineage>
        <taxon>Bacteria</taxon>
        <taxon>Pseudomonadati</taxon>
        <taxon>Pseudomonadota</taxon>
        <taxon>Alphaproteobacteria</taxon>
        <taxon>Hyphomicrobiales</taxon>
        <taxon>Reyranellaceae</taxon>
        <taxon>Reyranella</taxon>
    </lineage>
</organism>
<keyword evidence="1" id="KW-1133">Transmembrane helix</keyword>
<reference evidence="3 4" key="1">
    <citation type="submission" date="2021-06" db="EMBL/GenBank/DDBJ databases">
        <authorList>
            <person name="Lee D.H."/>
        </authorList>
    </citation>
    <scope>NUCLEOTIDE SEQUENCE [LARGE SCALE GENOMIC DNA]</scope>
    <source>
        <strain evidence="3 4">MMS21-HV4-11</strain>
    </source>
</reference>
<evidence type="ECO:0000259" key="2">
    <source>
        <dbReference type="Pfam" id="PF07331"/>
    </source>
</evidence>
<accession>A0ABS6IL73</accession>
<gene>
    <name evidence="3" type="ORF">KQ910_16325</name>
</gene>
<comment type="caution">
    <text evidence="3">The sequence shown here is derived from an EMBL/GenBank/DDBJ whole genome shotgun (WGS) entry which is preliminary data.</text>
</comment>
<name>A0ABS6IL73_9HYPH</name>
<feature type="domain" description="DUF1468" evidence="2">
    <location>
        <begin position="10"/>
        <end position="141"/>
    </location>
</feature>
<dbReference type="Pfam" id="PF07331">
    <property type="entry name" value="TctB"/>
    <property type="match status" value="1"/>
</dbReference>
<evidence type="ECO:0000313" key="3">
    <source>
        <dbReference type="EMBL" id="MBU8875341.1"/>
    </source>
</evidence>
<dbReference type="EMBL" id="JAHOPB010000001">
    <property type="protein sequence ID" value="MBU8875341.1"/>
    <property type="molecule type" value="Genomic_DNA"/>
</dbReference>
<proteinExistence type="predicted"/>
<feature type="transmembrane region" description="Helical" evidence="1">
    <location>
        <begin position="119"/>
        <end position="144"/>
    </location>
</feature>
<evidence type="ECO:0000313" key="4">
    <source>
        <dbReference type="Proteomes" id="UP000727907"/>
    </source>
</evidence>
<feature type="transmembrane region" description="Helical" evidence="1">
    <location>
        <begin position="46"/>
        <end position="65"/>
    </location>
</feature>
<evidence type="ECO:0000256" key="1">
    <source>
        <dbReference type="SAM" id="Phobius"/>
    </source>
</evidence>
<protein>
    <submittedName>
        <fullName evidence="3">Tripartite tricarboxylate transporter TctB family protein</fullName>
    </submittedName>
</protein>
<feature type="transmembrane region" description="Helical" evidence="1">
    <location>
        <begin position="9"/>
        <end position="26"/>
    </location>
</feature>
<keyword evidence="1" id="KW-0472">Membrane</keyword>
<feature type="transmembrane region" description="Helical" evidence="1">
    <location>
        <begin position="77"/>
        <end position="107"/>
    </location>
</feature>
<sequence>MNRFLSKDFLSGLMFIGFGLIALYVGQKLALGTPVRMGPGYVPRMLSLILIGLGALVCIIAVVSGSDPVEAPKWKPITLVTLGIVCFALLFERAGLIPALIVLVTIASLAGEEFKITEVIGLIVALAVLCTLVFKVGLGMNIYIVRGVW</sequence>